<evidence type="ECO:0000256" key="1">
    <source>
        <dbReference type="SAM" id="MobiDB-lite"/>
    </source>
</evidence>
<dbReference type="EMBL" id="JAOYFB010000036">
    <property type="protein sequence ID" value="KAK4021438.1"/>
    <property type="molecule type" value="Genomic_DNA"/>
</dbReference>
<dbReference type="Proteomes" id="UP001234178">
    <property type="component" value="Unassembled WGS sequence"/>
</dbReference>
<evidence type="ECO:0000313" key="3">
    <source>
        <dbReference type="Proteomes" id="UP001234178"/>
    </source>
</evidence>
<name>A0ABR0A8H1_9CRUS</name>
<gene>
    <name evidence="2" type="ORF">OUZ56_003354</name>
</gene>
<keyword evidence="3" id="KW-1185">Reference proteome</keyword>
<evidence type="ECO:0000313" key="2">
    <source>
        <dbReference type="EMBL" id="KAK4021438.1"/>
    </source>
</evidence>
<sequence>MRPSVTIHYVNAEYQLEHAVLELLHFPAPHTGNAIGGLMKKVLNEWNFYFFIIVTDNGANMIKVFQLATTTENVEAVINDVAAGQNESAGFLAESTDEENDYTETDQVILDTPLVPDKESESPTRLGDSVDKTEPWECVPSLAETV</sequence>
<comment type="caution">
    <text evidence="2">The sequence shown here is derived from an EMBL/GenBank/DDBJ whole genome shotgun (WGS) entry which is preliminary data.</text>
</comment>
<reference evidence="2 3" key="1">
    <citation type="journal article" date="2023" name="Nucleic Acids Res.">
        <title>The hologenome of Daphnia magna reveals possible DNA methylation and microbiome-mediated evolution of the host genome.</title>
        <authorList>
            <person name="Chaturvedi A."/>
            <person name="Li X."/>
            <person name="Dhandapani V."/>
            <person name="Marshall H."/>
            <person name="Kissane S."/>
            <person name="Cuenca-Cambronero M."/>
            <person name="Asole G."/>
            <person name="Calvet F."/>
            <person name="Ruiz-Romero M."/>
            <person name="Marangio P."/>
            <person name="Guigo R."/>
            <person name="Rago D."/>
            <person name="Mirbahai L."/>
            <person name="Eastwood N."/>
            <person name="Colbourne J.K."/>
            <person name="Zhou J."/>
            <person name="Mallon E."/>
            <person name="Orsini L."/>
        </authorList>
    </citation>
    <scope>NUCLEOTIDE SEQUENCE [LARGE SCALE GENOMIC DNA]</scope>
    <source>
        <strain evidence="2">LRV0_1</strain>
    </source>
</reference>
<feature type="compositionally biased region" description="Acidic residues" evidence="1">
    <location>
        <begin position="95"/>
        <end position="104"/>
    </location>
</feature>
<accession>A0ABR0A8H1</accession>
<feature type="compositionally biased region" description="Basic and acidic residues" evidence="1">
    <location>
        <begin position="116"/>
        <end position="134"/>
    </location>
</feature>
<protein>
    <submittedName>
        <fullName evidence="2">Uncharacterized protein</fullName>
    </submittedName>
</protein>
<proteinExistence type="predicted"/>
<organism evidence="2 3">
    <name type="scientific">Daphnia magna</name>
    <dbReference type="NCBI Taxonomy" id="35525"/>
    <lineage>
        <taxon>Eukaryota</taxon>
        <taxon>Metazoa</taxon>
        <taxon>Ecdysozoa</taxon>
        <taxon>Arthropoda</taxon>
        <taxon>Crustacea</taxon>
        <taxon>Branchiopoda</taxon>
        <taxon>Diplostraca</taxon>
        <taxon>Cladocera</taxon>
        <taxon>Anomopoda</taxon>
        <taxon>Daphniidae</taxon>
        <taxon>Daphnia</taxon>
    </lineage>
</organism>
<feature type="region of interest" description="Disordered" evidence="1">
    <location>
        <begin position="93"/>
        <end position="134"/>
    </location>
</feature>